<accession>A0A1A9ZT89</accession>
<dbReference type="AlphaFoldDB" id="A0A1A9ZT89"/>
<dbReference type="Proteomes" id="UP000092445">
    <property type="component" value="Unassembled WGS sequence"/>
</dbReference>
<sequence>MEINRNLVIQTEHAAESFSRKIFNIFVPNFHFGASSPAIDKQLTKHFNGNNEGNDSTIKRTRHMTNGGTASRSLILWRNNKNGSMLWLWLDIRQQRLMSVNIKKTFLN</sequence>
<proteinExistence type="predicted"/>
<dbReference type="VEuPathDB" id="VectorBase:GPAI024185"/>
<reference evidence="2" key="1">
    <citation type="submission" date="2014-03" db="EMBL/GenBank/DDBJ databases">
        <authorList>
            <person name="Aksoy S."/>
            <person name="Warren W."/>
            <person name="Wilson R.K."/>
        </authorList>
    </citation>
    <scope>NUCLEOTIDE SEQUENCE [LARGE SCALE GENOMIC DNA]</scope>
    <source>
        <strain evidence="2">IAEA</strain>
    </source>
</reference>
<reference evidence="1" key="2">
    <citation type="submission" date="2020-05" db="UniProtKB">
        <authorList>
            <consortium name="EnsemblMetazoa"/>
        </authorList>
    </citation>
    <scope>IDENTIFICATION</scope>
    <source>
        <strain evidence="1">IAEA</strain>
    </source>
</reference>
<name>A0A1A9ZT89_GLOPL</name>
<dbReference type="EnsemblMetazoa" id="GPAI024185-RA">
    <property type="protein sequence ID" value="GPAI024185-PA"/>
    <property type="gene ID" value="GPAI024185"/>
</dbReference>
<evidence type="ECO:0000313" key="1">
    <source>
        <dbReference type="EnsemblMetazoa" id="GPAI024185-PA"/>
    </source>
</evidence>
<keyword evidence="2" id="KW-1185">Reference proteome</keyword>
<protein>
    <submittedName>
        <fullName evidence="1">Uncharacterized protein</fullName>
    </submittedName>
</protein>
<evidence type="ECO:0000313" key="2">
    <source>
        <dbReference type="Proteomes" id="UP000092445"/>
    </source>
</evidence>
<organism evidence="1 2">
    <name type="scientific">Glossina pallidipes</name>
    <name type="common">Tsetse fly</name>
    <dbReference type="NCBI Taxonomy" id="7398"/>
    <lineage>
        <taxon>Eukaryota</taxon>
        <taxon>Metazoa</taxon>
        <taxon>Ecdysozoa</taxon>
        <taxon>Arthropoda</taxon>
        <taxon>Hexapoda</taxon>
        <taxon>Insecta</taxon>
        <taxon>Pterygota</taxon>
        <taxon>Neoptera</taxon>
        <taxon>Endopterygota</taxon>
        <taxon>Diptera</taxon>
        <taxon>Brachycera</taxon>
        <taxon>Muscomorpha</taxon>
        <taxon>Hippoboscoidea</taxon>
        <taxon>Glossinidae</taxon>
        <taxon>Glossina</taxon>
    </lineage>
</organism>